<dbReference type="InterPro" id="IPR001034">
    <property type="entry name" value="DeoR_HTH"/>
</dbReference>
<sequence>MRADRLLSILLLLQNNRKMSSRQLAEKLEVSERTIFRDIESLCSAGIPIHAERGSQGGWVLAENYRTNLTGMSEHEISSLLISNYSTLLDDLGIQKHFDSAYQKLLSSTPDAIRRDADITRQRIHIDGVGWHKSEEAFPWLSTVQEAVWSEQKLDIVYKKDDATVKRIVHPLGLVAKRNVWYMVAESEGAPRTYRISRLIGARLLNETFERPDHFNLARFWEQSTLEFKSNLPKYSAQVRLTESRLTRLKQERYVKMLHIKQDSPGFVVADLEFHTLESAGEILLSCGRDAQVLKPFELREHVIAEAAAICSLYSS</sequence>
<dbReference type="PROSITE" id="PS52050">
    <property type="entry name" value="WYL"/>
    <property type="match status" value="1"/>
</dbReference>
<evidence type="ECO:0000313" key="4">
    <source>
        <dbReference type="EMBL" id="MBA9084849.1"/>
    </source>
</evidence>
<keyword evidence="1" id="KW-0805">Transcription regulation</keyword>
<dbReference type="Pfam" id="PF25583">
    <property type="entry name" value="WCX"/>
    <property type="match status" value="1"/>
</dbReference>
<accession>A0A7W3SRQ2</accession>
<dbReference type="Pfam" id="PF08279">
    <property type="entry name" value="HTH_11"/>
    <property type="match status" value="1"/>
</dbReference>
<dbReference type="InterPro" id="IPR036388">
    <property type="entry name" value="WH-like_DNA-bd_sf"/>
</dbReference>
<keyword evidence="2" id="KW-0804">Transcription</keyword>
<dbReference type="RefSeq" id="WP_182534826.1">
    <property type="nucleotide sequence ID" value="NZ_JACJIP010000006.1"/>
</dbReference>
<evidence type="ECO:0000313" key="5">
    <source>
        <dbReference type="Proteomes" id="UP000567067"/>
    </source>
</evidence>
<dbReference type="InterPro" id="IPR028349">
    <property type="entry name" value="PafC-like"/>
</dbReference>
<keyword evidence="4" id="KW-0238">DNA-binding</keyword>
<dbReference type="GO" id="GO:0003677">
    <property type="term" value="F:DNA binding"/>
    <property type="evidence" value="ECO:0007669"/>
    <property type="project" value="UniProtKB-KW"/>
</dbReference>
<dbReference type="PROSITE" id="PS51000">
    <property type="entry name" value="HTH_DEOR_2"/>
    <property type="match status" value="1"/>
</dbReference>
<dbReference type="InterPro" id="IPR051534">
    <property type="entry name" value="CBASS_pafABC_assoc_protein"/>
</dbReference>
<dbReference type="Gene3D" id="1.10.10.10">
    <property type="entry name" value="Winged helix-like DNA-binding domain superfamily/Winged helix DNA-binding domain"/>
    <property type="match status" value="1"/>
</dbReference>
<protein>
    <submittedName>
        <fullName evidence="4">Putative DNA-binding transcriptional regulator YafY</fullName>
    </submittedName>
</protein>
<dbReference type="PANTHER" id="PTHR34580">
    <property type="match status" value="1"/>
</dbReference>
<feature type="domain" description="HTH deoR-type" evidence="3">
    <location>
        <begin position="2"/>
        <end position="57"/>
    </location>
</feature>
<evidence type="ECO:0000256" key="2">
    <source>
        <dbReference type="ARBA" id="ARBA00023163"/>
    </source>
</evidence>
<dbReference type="GO" id="GO:0003700">
    <property type="term" value="F:DNA-binding transcription factor activity"/>
    <property type="evidence" value="ECO:0007669"/>
    <property type="project" value="InterPro"/>
</dbReference>
<dbReference type="InterPro" id="IPR057727">
    <property type="entry name" value="WCX_dom"/>
</dbReference>
<comment type="caution">
    <text evidence="4">The sequence shown here is derived from an EMBL/GenBank/DDBJ whole genome shotgun (WGS) entry which is preliminary data.</text>
</comment>
<dbReference type="EMBL" id="JACJIP010000006">
    <property type="protein sequence ID" value="MBA9084849.1"/>
    <property type="molecule type" value="Genomic_DNA"/>
</dbReference>
<dbReference type="InterPro" id="IPR026881">
    <property type="entry name" value="WYL_dom"/>
</dbReference>
<keyword evidence="5" id="KW-1185">Reference proteome</keyword>
<gene>
    <name evidence="4" type="ORF">FHR92_001310</name>
</gene>
<proteinExistence type="predicted"/>
<organism evidence="4 5">
    <name type="scientific">Fontibacillus solani</name>
    <dbReference type="NCBI Taxonomy" id="1572857"/>
    <lineage>
        <taxon>Bacteria</taxon>
        <taxon>Bacillati</taxon>
        <taxon>Bacillota</taxon>
        <taxon>Bacilli</taxon>
        <taxon>Bacillales</taxon>
        <taxon>Paenibacillaceae</taxon>
        <taxon>Fontibacillus</taxon>
    </lineage>
</organism>
<dbReference type="InterPro" id="IPR013196">
    <property type="entry name" value="HTH_11"/>
</dbReference>
<evidence type="ECO:0000259" key="3">
    <source>
        <dbReference type="PROSITE" id="PS51000"/>
    </source>
</evidence>
<dbReference type="InterPro" id="IPR036390">
    <property type="entry name" value="WH_DNA-bd_sf"/>
</dbReference>
<evidence type="ECO:0000256" key="1">
    <source>
        <dbReference type="ARBA" id="ARBA00023015"/>
    </source>
</evidence>
<dbReference type="SUPFAM" id="SSF46785">
    <property type="entry name" value="Winged helix' DNA-binding domain"/>
    <property type="match status" value="1"/>
</dbReference>
<dbReference type="Pfam" id="PF13280">
    <property type="entry name" value="WYL"/>
    <property type="match status" value="1"/>
</dbReference>
<reference evidence="4 5" key="1">
    <citation type="submission" date="2020-08" db="EMBL/GenBank/DDBJ databases">
        <title>Genomic Encyclopedia of Type Strains, Phase III (KMG-III): the genomes of soil and plant-associated and newly described type strains.</title>
        <authorList>
            <person name="Whitman W."/>
        </authorList>
    </citation>
    <scope>NUCLEOTIDE SEQUENCE [LARGE SCALE GENOMIC DNA]</scope>
    <source>
        <strain evidence="4 5">CECT 8693</strain>
    </source>
</reference>
<dbReference type="PIRSF" id="PIRSF016838">
    <property type="entry name" value="PafC"/>
    <property type="match status" value="1"/>
</dbReference>
<dbReference type="AlphaFoldDB" id="A0A7W3SRQ2"/>
<name>A0A7W3SRQ2_9BACL</name>
<dbReference type="Proteomes" id="UP000567067">
    <property type="component" value="Unassembled WGS sequence"/>
</dbReference>
<dbReference type="PANTHER" id="PTHR34580:SF1">
    <property type="entry name" value="PROTEIN PAFC"/>
    <property type="match status" value="1"/>
</dbReference>